<gene>
    <name evidence="3" type="ORF">DNJ96_13885</name>
</gene>
<organism evidence="3 4">
    <name type="scientific">Stutzerimonas kirkiae</name>
    <dbReference type="NCBI Taxonomy" id="2211392"/>
    <lineage>
        <taxon>Bacteria</taxon>
        <taxon>Pseudomonadati</taxon>
        <taxon>Pseudomonadota</taxon>
        <taxon>Gammaproteobacteria</taxon>
        <taxon>Pseudomonadales</taxon>
        <taxon>Pseudomonadaceae</taxon>
        <taxon>Stutzerimonas</taxon>
    </lineage>
</organism>
<evidence type="ECO:0000256" key="1">
    <source>
        <dbReference type="SAM" id="Phobius"/>
    </source>
</evidence>
<comment type="caution">
    <text evidence="3">The sequence shown here is derived from an EMBL/GenBank/DDBJ whole genome shotgun (WGS) entry which is preliminary data.</text>
</comment>
<keyword evidence="1" id="KW-0812">Transmembrane</keyword>
<reference evidence="3 4" key="1">
    <citation type="submission" date="2018-06" db="EMBL/GenBank/DDBJ databases">
        <title>Three novel Pseudomonas species isolated from symptomatic oak.</title>
        <authorList>
            <person name="Bueno-Gonzalez V."/>
            <person name="Brady C."/>
        </authorList>
    </citation>
    <scope>NUCLEOTIDE SEQUENCE [LARGE SCALE GENOMIC DNA]</scope>
    <source>
        <strain evidence="3 4">P17C</strain>
    </source>
</reference>
<name>A0A4Q9R505_9GAMM</name>
<dbReference type="InterPro" id="IPR012495">
    <property type="entry name" value="TadE-like_dom"/>
</dbReference>
<keyword evidence="4" id="KW-1185">Reference proteome</keyword>
<dbReference type="Pfam" id="PF07811">
    <property type="entry name" value="TadE"/>
    <property type="match status" value="1"/>
</dbReference>
<dbReference type="EMBL" id="QJUP01000020">
    <property type="protein sequence ID" value="TBU93525.1"/>
    <property type="molecule type" value="Genomic_DNA"/>
</dbReference>
<accession>A0A4Q9R505</accession>
<proteinExistence type="predicted"/>
<sequence>MQRRSRNSLRRLAGDRRGVTALEFALVAPLLFGVLFVVVEISVIMLADAHLDVAANQVARLGRLRLDGDCGPQVRKVMSDTLAHWVDAASMRIDAKVYTPGANNAFDEVGEDYQPVCDTGERGDMVIYRLGFDRAGLTGFIGWLGGDRLRFERVVLIQNEP</sequence>
<keyword evidence="1" id="KW-1133">Transmembrane helix</keyword>
<keyword evidence="1" id="KW-0472">Membrane</keyword>
<dbReference type="RefSeq" id="WP_131184853.1">
    <property type="nucleotide sequence ID" value="NZ_QJUO01000018.1"/>
</dbReference>
<evidence type="ECO:0000313" key="3">
    <source>
        <dbReference type="EMBL" id="TBU93525.1"/>
    </source>
</evidence>
<feature type="transmembrane region" description="Helical" evidence="1">
    <location>
        <begin position="21"/>
        <end position="47"/>
    </location>
</feature>
<protein>
    <recommendedName>
        <fullName evidence="2">TadE-like domain-containing protein</fullName>
    </recommendedName>
</protein>
<evidence type="ECO:0000259" key="2">
    <source>
        <dbReference type="Pfam" id="PF07811"/>
    </source>
</evidence>
<feature type="domain" description="TadE-like" evidence="2">
    <location>
        <begin position="18"/>
        <end position="60"/>
    </location>
</feature>
<dbReference type="Proteomes" id="UP000292639">
    <property type="component" value="Unassembled WGS sequence"/>
</dbReference>
<dbReference type="AlphaFoldDB" id="A0A4Q9R505"/>
<evidence type="ECO:0000313" key="4">
    <source>
        <dbReference type="Proteomes" id="UP000292639"/>
    </source>
</evidence>